<keyword evidence="3" id="KW-1185">Reference proteome</keyword>
<reference evidence="2 3" key="1">
    <citation type="submission" date="2020-03" db="EMBL/GenBank/DDBJ databases">
        <title>Draft genome of Streptomyces sp. ventii, isolated from the Axial Seamount in the Pacific Ocean, and resequencing of the two type strains Streptomyces lonarensis strain NCL 716 and Streptomyces bohaiensis strain 11A07.</title>
        <authorList>
            <person name="Loughran R.M."/>
            <person name="Pfannmuller K.M."/>
            <person name="Wasson B.J."/>
            <person name="Deadmond M.C."/>
            <person name="Paddock B.E."/>
            <person name="Koyack M.J."/>
            <person name="Gallegos D.A."/>
            <person name="Mitchell E.A."/>
            <person name="Ushijima B."/>
            <person name="Saw J.H."/>
            <person name="Mcphail K.L."/>
            <person name="Videau P."/>
        </authorList>
    </citation>
    <scope>NUCLEOTIDE SEQUENCE [LARGE SCALE GENOMIC DNA]</scope>
    <source>
        <strain evidence="2 3">NCL716</strain>
    </source>
</reference>
<dbReference type="RefSeq" id="WP_167970248.1">
    <property type="nucleotide sequence ID" value="NZ_BHZG01000140.1"/>
</dbReference>
<gene>
    <name evidence="2" type="ORF">HCN56_12085</name>
</gene>
<evidence type="ECO:0000313" key="3">
    <source>
        <dbReference type="Proteomes" id="UP000578686"/>
    </source>
</evidence>
<dbReference type="Proteomes" id="UP000578686">
    <property type="component" value="Unassembled WGS sequence"/>
</dbReference>
<name>A0A7X6HZA9_9ACTN</name>
<proteinExistence type="predicted"/>
<dbReference type="EMBL" id="JAAVJD010000075">
    <property type="protein sequence ID" value="NJQ06300.1"/>
    <property type="molecule type" value="Genomic_DNA"/>
</dbReference>
<accession>A0A7X6HZA9</accession>
<protein>
    <recommendedName>
        <fullName evidence="4">Secreted protein</fullName>
    </recommendedName>
</protein>
<feature type="chain" id="PRO_5030527173" description="Secreted protein" evidence="1">
    <location>
        <begin position="24"/>
        <end position="83"/>
    </location>
</feature>
<sequence>MTRTARSALVAVLLASAAIGCSASDDSDQACWDALTADPAPTGKPAICQGVPDDDYDVLVRLAGIERDGLQAELDELLDEHGG</sequence>
<dbReference type="PROSITE" id="PS51257">
    <property type="entry name" value="PROKAR_LIPOPROTEIN"/>
    <property type="match status" value="1"/>
</dbReference>
<evidence type="ECO:0000313" key="2">
    <source>
        <dbReference type="EMBL" id="NJQ06300.1"/>
    </source>
</evidence>
<organism evidence="2 3">
    <name type="scientific">Streptomyces lonarensis</name>
    <dbReference type="NCBI Taxonomy" id="700599"/>
    <lineage>
        <taxon>Bacteria</taxon>
        <taxon>Bacillati</taxon>
        <taxon>Actinomycetota</taxon>
        <taxon>Actinomycetes</taxon>
        <taxon>Kitasatosporales</taxon>
        <taxon>Streptomycetaceae</taxon>
        <taxon>Streptomyces</taxon>
    </lineage>
</organism>
<keyword evidence="1" id="KW-0732">Signal</keyword>
<feature type="signal peptide" evidence="1">
    <location>
        <begin position="1"/>
        <end position="23"/>
    </location>
</feature>
<evidence type="ECO:0008006" key="4">
    <source>
        <dbReference type="Google" id="ProtNLM"/>
    </source>
</evidence>
<dbReference type="AlphaFoldDB" id="A0A7X6HZA9"/>
<comment type="caution">
    <text evidence="2">The sequence shown here is derived from an EMBL/GenBank/DDBJ whole genome shotgun (WGS) entry which is preliminary data.</text>
</comment>
<evidence type="ECO:0000256" key="1">
    <source>
        <dbReference type="SAM" id="SignalP"/>
    </source>
</evidence>